<evidence type="ECO:0000313" key="2">
    <source>
        <dbReference type="Proteomes" id="UP001056120"/>
    </source>
</evidence>
<reference evidence="2" key="1">
    <citation type="journal article" date="2022" name="Mol. Ecol. Resour.">
        <title>The genomes of chicory, endive, great burdock and yacon provide insights into Asteraceae palaeo-polyploidization history and plant inulin production.</title>
        <authorList>
            <person name="Fan W."/>
            <person name="Wang S."/>
            <person name="Wang H."/>
            <person name="Wang A."/>
            <person name="Jiang F."/>
            <person name="Liu H."/>
            <person name="Zhao H."/>
            <person name="Xu D."/>
            <person name="Zhang Y."/>
        </authorList>
    </citation>
    <scope>NUCLEOTIDE SEQUENCE [LARGE SCALE GENOMIC DNA]</scope>
    <source>
        <strain evidence="2">cv. Yunnan</strain>
    </source>
</reference>
<name>A0ACB9AXB9_9ASTR</name>
<reference evidence="1 2" key="2">
    <citation type="journal article" date="2022" name="Mol. Ecol. Resour.">
        <title>The genomes of chicory, endive, great burdock and yacon provide insights into Asteraceae paleo-polyploidization history and plant inulin production.</title>
        <authorList>
            <person name="Fan W."/>
            <person name="Wang S."/>
            <person name="Wang H."/>
            <person name="Wang A."/>
            <person name="Jiang F."/>
            <person name="Liu H."/>
            <person name="Zhao H."/>
            <person name="Xu D."/>
            <person name="Zhang Y."/>
        </authorList>
    </citation>
    <scope>NUCLEOTIDE SEQUENCE [LARGE SCALE GENOMIC DNA]</scope>
    <source>
        <strain evidence="2">cv. Yunnan</strain>
        <tissue evidence="1">Leaves</tissue>
    </source>
</reference>
<gene>
    <name evidence="1" type="ORF">L1987_72960</name>
</gene>
<keyword evidence="2" id="KW-1185">Reference proteome</keyword>
<dbReference type="Proteomes" id="UP001056120">
    <property type="component" value="Linkage Group LG24"/>
</dbReference>
<protein>
    <submittedName>
        <fullName evidence="1">Uncharacterized protein</fullName>
    </submittedName>
</protein>
<organism evidence="1 2">
    <name type="scientific">Smallanthus sonchifolius</name>
    <dbReference type="NCBI Taxonomy" id="185202"/>
    <lineage>
        <taxon>Eukaryota</taxon>
        <taxon>Viridiplantae</taxon>
        <taxon>Streptophyta</taxon>
        <taxon>Embryophyta</taxon>
        <taxon>Tracheophyta</taxon>
        <taxon>Spermatophyta</taxon>
        <taxon>Magnoliopsida</taxon>
        <taxon>eudicotyledons</taxon>
        <taxon>Gunneridae</taxon>
        <taxon>Pentapetalae</taxon>
        <taxon>asterids</taxon>
        <taxon>campanulids</taxon>
        <taxon>Asterales</taxon>
        <taxon>Asteraceae</taxon>
        <taxon>Asteroideae</taxon>
        <taxon>Heliantheae alliance</taxon>
        <taxon>Millerieae</taxon>
        <taxon>Smallanthus</taxon>
    </lineage>
</organism>
<sequence>MTTNFSRVQIALPKTLFLSRADFPFSTGNTANQSPPVNLTELQSRCNFNFPSISMSSVFKLLTTLLLLWGLVSLSMLPSALLINPAAGSRSILRAIDGGGNRPNFVVDLNVTNFDAAFKDTHFTYAIVEFFAHWCPACRNYKPQYEKVARLFNGANAVHPGIILMTRVDCANKINTKLCDKFSVSRYPSLYWGPPSKFVGGGWDEKNKKGEILLIDDGRTADRLLKWINTQLGSSYNLEDAKYENDHLLHSNVSDPGQIAQAVYDVEEATSIAFDIILEHKMINPDTKATLIKFMQLMVSHHPSIRCRRGSAEILVNFDDLYPSTKWPASKHESKNSTGSGNFGICGKEVPQGYWMFCRGSKNDTRGFSCGLWVLLHSLAVRVEDGESQMAFTVTCDFIHQFFICEECRQHFYNMCSRVSTPFTSTYEFVLWLWAAHNEVNKRLKNTEESLKTSDPKFPKTIWPTKHLCPTCYNNLNQNQESGSFDWNHDEVFKFLSSYYGNMLVSQYKEKDKEQIQIKNNAVSGEVLQAANAFVVPARAAFGIAVTSCLFGALACFWRSQQKNRKYFHKPQPLKIV</sequence>
<evidence type="ECO:0000313" key="1">
    <source>
        <dbReference type="EMBL" id="KAI3714361.1"/>
    </source>
</evidence>
<comment type="caution">
    <text evidence="1">The sequence shown here is derived from an EMBL/GenBank/DDBJ whole genome shotgun (WGS) entry which is preliminary data.</text>
</comment>
<accession>A0ACB9AXB9</accession>
<dbReference type="EMBL" id="CM042041">
    <property type="protein sequence ID" value="KAI3714361.1"/>
    <property type="molecule type" value="Genomic_DNA"/>
</dbReference>
<proteinExistence type="predicted"/>